<dbReference type="SUPFAM" id="SSF51735">
    <property type="entry name" value="NAD(P)-binding Rossmann-fold domains"/>
    <property type="match status" value="1"/>
</dbReference>
<dbReference type="Pfam" id="PF00389">
    <property type="entry name" value="2-Hacid_dh"/>
    <property type="match status" value="1"/>
</dbReference>
<comment type="caution">
    <text evidence="7">The sequence shown here is derived from an EMBL/GenBank/DDBJ whole genome shotgun (WGS) entry which is preliminary data.</text>
</comment>
<dbReference type="InterPro" id="IPR006140">
    <property type="entry name" value="D-isomer_DH_NAD-bd"/>
</dbReference>
<dbReference type="PANTHER" id="PTHR43761">
    <property type="entry name" value="D-ISOMER SPECIFIC 2-HYDROXYACID DEHYDROGENASE FAMILY PROTEIN (AFU_ORTHOLOGUE AFUA_1G13630)"/>
    <property type="match status" value="1"/>
</dbReference>
<evidence type="ECO:0000259" key="5">
    <source>
        <dbReference type="Pfam" id="PF00389"/>
    </source>
</evidence>
<accession>A0ABV2B1E7</accession>
<evidence type="ECO:0000313" key="7">
    <source>
        <dbReference type="EMBL" id="MES1929688.1"/>
    </source>
</evidence>
<dbReference type="GO" id="GO:0008465">
    <property type="term" value="F:hydroxypyruvate reductase (NADH) activity"/>
    <property type="evidence" value="ECO:0007669"/>
    <property type="project" value="UniProtKB-EC"/>
</dbReference>
<organism evidence="7 8">
    <name type="scientific">Salinisphaera dokdonensis CL-ES53</name>
    <dbReference type="NCBI Taxonomy" id="1304272"/>
    <lineage>
        <taxon>Bacteria</taxon>
        <taxon>Pseudomonadati</taxon>
        <taxon>Pseudomonadota</taxon>
        <taxon>Gammaproteobacteria</taxon>
        <taxon>Salinisphaerales</taxon>
        <taxon>Salinisphaeraceae</taxon>
        <taxon>Salinisphaera</taxon>
    </lineage>
</organism>
<comment type="similarity">
    <text evidence="1 4">Belongs to the D-isomer specific 2-hydroxyacid dehydrogenase family.</text>
</comment>
<protein>
    <submittedName>
        <fullName evidence="7">Glycerate dehydrogenase</fullName>
        <ecNumber evidence="7">1.1.1.29</ecNumber>
    </submittedName>
</protein>
<dbReference type="InterPro" id="IPR029753">
    <property type="entry name" value="D-isomer_DH_CS"/>
</dbReference>
<dbReference type="PANTHER" id="PTHR43761:SF1">
    <property type="entry name" value="D-ISOMER SPECIFIC 2-HYDROXYACID DEHYDROGENASE CATALYTIC DOMAIN-CONTAINING PROTEIN-RELATED"/>
    <property type="match status" value="1"/>
</dbReference>
<dbReference type="InterPro" id="IPR006139">
    <property type="entry name" value="D-isomer_2_OHA_DH_cat_dom"/>
</dbReference>
<sequence length="317" mass="33956">MQGCFLDAGSMGDGLTWSSLESSVESWHWHHNTTRETVAERLQGVDIAVTNKVVLDAETIAGADRLKLICVAATGFNNVDTAAAAEHGIPVVNVTGYATPAVSQHVLSLMLAHATRWASYDAAVKRGDWSAGQFFCLLDYPIEELDGQTLGLVGHGELGQAVARLAEAFGMQVLVAERPGATTVREGRVAIDEVFERADMISLHCPLTEDTRHLINADALARMKNSAFLINTARGAIVDSEALIEALRNGTIAGAALDVLDQEPPPADHPLLDPSIPNLIVTPHTAWGSRGARQRMLEGVAANIDAFRAGEQRNRVN</sequence>
<evidence type="ECO:0000256" key="2">
    <source>
        <dbReference type="ARBA" id="ARBA00023002"/>
    </source>
</evidence>
<dbReference type="Proteomes" id="UP001460888">
    <property type="component" value="Unassembled WGS sequence"/>
</dbReference>
<dbReference type="EC" id="1.1.1.29" evidence="7"/>
<dbReference type="RefSeq" id="WP_353111193.1">
    <property type="nucleotide sequence ID" value="NZ_APND01000003.1"/>
</dbReference>
<dbReference type="InterPro" id="IPR050418">
    <property type="entry name" value="D-iso_2-hydroxyacid_DH_PdxB"/>
</dbReference>
<dbReference type="Pfam" id="PF02826">
    <property type="entry name" value="2-Hacid_dh_C"/>
    <property type="match status" value="1"/>
</dbReference>
<reference evidence="7 8" key="1">
    <citation type="submission" date="2013-03" db="EMBL/GenBank/DDBJ databases">
        <title>Salinisphaera dokdonensis CL-ES53 Genome Sequencing.</title>
        <authorList>
            <person name="Li C."/>
            <person name="Lai Q."/>
            <person name="Shao Z."/>
        </authorList>
    </citation>
    <scope>NUCLEOTIDE SEQUENCE [LARGE SCALE GENOMIC DNA]</scope>
    <source>
        <strain evidence="7 8">CL-ES53</strain>
    </source>
</reference>
<feature type="domain" description="D-isomer specific 2-hydroxyacid dehydrogenase catalytic" evidence="5">
    <location>
        <begin position="28"/>
        <end position="317"/>
    </location>
</feature>
<evidence type="ECO:0000313" key="8">
    <source>
        <dbReference type="Proteomes" id="UP001460888"/>
    </source>
</evidence>
<proteinExistence type="inferred from homology"/>
<dbReference type="InterPro" id="IPR036291">
    <property type="entry name" value="NAD(P)-bd_dom_sf"/>
</dbReference>
<gene>
    <name evidence="7" type="ORF">SADO_10539</name>
</gene>
<feature type="domain" description="D-isomer specific 2-hydroxyacid dehydrogenase NAD-binding" evidence="6">
    <location>
        <begin position="107"/>
        <end position="286"/>
    </location>
</feature>
<dbReference type="SUPFAM" id="SSF52283">
    <property type="entry name" value="Formate/glycerate dehydrogenase catalytic domain-like"/>
    <property type="match status" value="1"/>
</dbReference>
<dbReference type="EMBL" id="APND01000003">
    <property type="protein sequence ID" value="MES1929688.1"/>
    <property type="molecule type" value="Genomic_DNA"/>
</dbReference>
<dbReference type="PROSITE" id="PS00671">
    <property type="entry name" value="D_2_HYDROXYACID_DH_3"/>
    <property type="match status" value="1"/>
</dbReference>
<dbReference type="Gene3D" id="3.40.50.720">
    <property type="entry name" value="NAD(P)-binding Rossmann-like Domain"/>
    <property type="match status" value="2"/>
</dbReference>
<name>A0ABV2B1E7_9GAMM</name>
<evidence type="ECO:0000256" key="1">
    <source>
        <dbReference type="ARBA" id="ARBA00005854"/>
    </source>
</evidence>
<keyword evidence="2 4" id="KW-0560">Oxidoreductase</keyword>
<evidence type="ECO:0000256" key="4">
    <source>
        <dbReference type="RuleBase" id="RU003719"/>
    </source>
</evidence>
<evidence type="ECO:0000259" key="6">
    <source>
        <dbReference type="Pfam" id="PF02826"/>
    </source>
</evidence>
<dbReference type="CDD" id="cd12162">
    <property type="entry name" value="2-Hacid_dh_4"/>
    <property type="match status" value="1"/>
</dbReference>
<keyword evidence="8" id="KW-1185">Reference proteome</keyword>
<evidence type="ECO:0000256" key="3">
    <source>
        <dbReference type="ARBA" id="ARBA00023027"/>
    </source>
</evidence>
<keyword evidence="3" id="KW-0520">NAD</keyword>